<dbReference type="InterPro" id="IPR038416">
    <property type="entry name" value="Ribosom_S30AE_C_sf"/>
</dbReference>
<dbReference type="Gene3D" id="3.30.160.100">
    <property type="entry name" value="Ribosome hibernation promotion factor-like"/>
    <property type="match status" value="1"/>
</dbReference>
<dbReference type="EMBL" id="CP092429">
    <property type="protein sequence ID" value="ULP51475.1"/>
    <property type="molecule type" value="Genomic_DNA"/>
</dbReference>
<dbReference type="InterPro" id="IPR003489">
    <property type="entry name" value="RHF/RaiA"/>
</dbReference>
<dbReference type="InterPro" id="IPR032528">
    <property type="entry name" value="Ribosom_S30AE_C"/>
</dbReference>
<feature type="domain" description="Sigma 54 modulation/S30EA ribosomal protein C-terminal" evidence="2">
    <location>
        <begin position="220"/>
        <end position="265"/>
    </location>
</feature>
<name>A0ABY3VAN6_MYCUL</name>
<keyword evidence="1" id="KW-0810">Translation regulation</keyword>
<sequence length="270" mass="29965">MRHKADLPPVIDVEVSARGDLPGAAEYARTKIGQLGRLAHRPVLSARVRISQHPDPAVSRPVVAQANFNVDGRLVRAQVHGATAQEAIDRLDARLRRRLERVAEHWEARRGQQPDAGRAEWRHESEPRQRDTYFPYFPRPPEEREVIRRKSFTMAPCTVDDAATEMGLLDYDFHLFTEQGTGMAGVLYRGGPTGYRLALVAPATADQLSPFELPLSISPHPAPILTEAEAAERLGVLGLPFLFFIDAAQGRAGVLYHRYDGHYGLITPAG</sequence>
<dbReference type="SUPFAM" id="SSF69754">
    <property type="entry name" value="Ribosome binding protein Y (YfiA homologue)"/>
    <property type="match status" value="1"/>
</dbReference>
<dbReference type="Proteomes" id="UP001055253">
    <property type="component" value="Chromosome"/>
</dbReference>
<gene>
    <name evidence="3" type="ORF">MJO63_22550</name>
</gene>
<keyword evidence="4" id="KW-1185">Reference proteome</keyword>
<dbReference type="PANTHER" id="PTHR33231:SF1">
    <property type="entry name" value="30S RIBOSOMAL PROTEIN"/>
    <property type="match status" value="1"/>
</dbReference>
<accession>A0ABY3VAN6</accession>
<dbReference type="RefSeq" id="WP_156091330.1">
    <property type="nucleotide sequence ID" value="NZ_CP085200.1"/>
</dbReference>
<dbReference type="InterPro" id="IPR036567">
    <property type="entry name" value="RHF-like"/>
</dbReference>
<organism evidence="3 4">
    <name type="scientific">Mycobacterium ulcerans</name>
    <dbReference type="NCBI Taxonomy" id="1809"/>
    <lineage>
        <taxon>Bacteria</taxon>
        <taxon>Bacillati</taxon>
        <taxon>Actinomycetota</taxon>
        <taxon>Actinomycetes</taxon>
        <taxon>Mycobacteriales</taxon>
        <taxon>Mycobacteriaceae</taxon>
        <taxon>Mycobacterium</taxon>
        <taxon>Mycobacterium ulcerans group</taxon>
    </lineage>
</organism>
<evidence type="ECO:0000259" key="2">
    <source>
        <dbReference type="Pfam" id="PF16321"/>
    </source>
</evidence>
<evidence type="ECO:0000313" key="4">
    <source>
        <dbReference type="Proteomes" id="UP001055253"/>
    </source>
</evidence>
<evidence type="ECO:0000256" key="1">
    <source>
        <dbReference type="ARBA" id="ARBA00022845"/>
    </source>
</evidence>
<reference evidence="3" key="1">
    <citation type="submission" date="2022-08" db="EMBL/GenBank/DDBJ databases">
        <title>Whole genome sequencing of non-tuberculosis mycobacteria type-strains.</title>
        <authorList>
            <person name="Igarashi Y."/>
            <person name="Osugi A."/>
            <person name="Mitarai S."/>
        </authorList>
    </citation>
    <scope>NUCLEOTIDE SEQUENCE</scope>
    <source>
        <strain evidence="3">ATCC 19423</strain>
    </source>
</reference>
<dbReference type="PANTHER" id="PTHR33231">
    <property type="entry name" value="30S RIBOSOMAL PROTEIN"/>
    <property type="match status" value="1"/>
</dbReference>
<evidence type="ECO:0000313" key="3">
    <source>
        <dbReference type="EMBL" id="ULP51475.1"/>
    </source>
</evidence>
<dbReference type="Pfam" id="PF02482">
    <property type="entry name" value="Ribosomal_S30AE"/>
    <property type="match status" value="1"/>
</dbReference>
<protein>
    <submittedName>
        <fullName evidence="3">Sigma 54 modulation/S30EA ribosomal C-terminal domain-containing protein</fullName>
    </submittedName>
</protein>
<dbReference type="Gene3D" id="3.30.505.50">
    <property type="entry name" value="Sigma 54 modulation/S30EA ribosomal protein, C-terminal domain"/>
    <property type="match status" value="2"/>
</dbReference>
<proteinExistence type="predicted"/>
<dbReference type="InterPro" id="IPR050574">
    <property type="entry name" value="HPF/YfiA_ribosome-assoc"/>
</dbReference>
<dbReference type="Pfam" id="PF16321">
    <property type="entry name" value="Ribosom_S30AE_C"/>
    <property type="match status" value="2"/>
</dbReference>
<feature type="domain" description="Sigma 54 modulation/S30EA ribosomal protein C-terminal" evidence="2">
    <location>
        <begin position="142"/>
        <end position="197"/>
    </location>
</feature>